<evidence type="ECO:0000259" key="5">
    <source>
        <dbReference type="Pfam" id="PF01551"/>
    </source>
</evidence>
<feature type="region of interest" description="Disordered" evidence="3">
    <location>
        <begin position="332"/>
        <end position="352"/>
    </location>
</feature>
<keyword evidence="4" id="KW-0472">Membrane</keyword>
<dbReference type="InterPro" id="IPR011055">
    <property type="entry name" value="Dup_hybrid_motif"/>
</dbReference>
<keyword evidence="4" id="KW-0812">Transmembrane</keyword>
<feature type="coiled-coil region" evidence="2">
    <location>
        <begin position="120"/>
        <end position="154"/>
    </location>
</feature>
<protein>
    <submittedName>
        <fullName evidence="7">Peptidase M23</fullName>
    </submittedName>
</protein>
<feature type="domain" description="M23ase beta-sheet core" evidence="5">
    <location>
        <begin position="340"/>
        <end position="434"/>
    </location>
</feature>
<feature type="domain" description="DUF5930" evidence="6">
    <location>
        <begin position="2"/>
        <end position="322"/>
    </location>
</feature>
<dbReference type="Pfam" id="PF19353">
    <property type="entry name" value="DUF5930"/>
    <property type="match status" value="1"/>
</dbReference>
<dbReference type="InterPro" id="IPR016047">
    <property type="entry name" value="M23ase_b-sheet_dom"/>
</dbReference>
<keyword evidence="1" id="KW-0732">Signal</keyword>
<evidence type="ECO:0000313" key="7">
    <source>
        <dbReference type="EMBL" id="GHA41280.1"/>
    </source>
</evidence>
<sequence length="442" mass="48685">MKRLFVSLNRALGNQVPEQRIYLRSDKSTRYVRLSPLAQTTIGAAIAVTVCWSVIASSALLIDKLTANSEGKQSAVIQIAFQDRLEQISGERDQRALEAQTAQERFYIALEQISEQQSDLLEAEEERRELATGIKIMQRKLQAAVKDRDIAQKKSDSLLNELQTVSGSIDNRIGNAEDVQTTLSFVTDALGTTSQERDAVLMEHKALKDRVAEMEFDSRLLQERGDQIFARLEEAVDVSLGPLKSNLNRSGISVDNLINEVSRGYSGTGGPMTPLVVSSKSIFDDQISNRANKLLKDLDRVNLLKLAARKVPLAHPVAGSFRYTSGFGYRSDPKTGGRRLHKGRDMAGPRGTPIVSTADGVVTFAGRQSGYGNLVKVRHSQGFETFYAHLNAIRVKNGQRVSRGDRIGDMGNTGRSTGVHLHYEIRVGGKAVNPANYMRSVN</sequence>
<comment type="caution">
    <text evidence="7">The sequence shown here is derived from an EMBL/GenBank/DDBJ whole genome shotgun (WGS) entry which is preliminary data.</text>
</comment>
<dbReference type="Proteomes" id="UP000634455">
    <property type="component" value="Unassembled WGS sequence"/>
</dbReference>
<organism evidence="7 8">
    <name type="scientific">Paramylibacter ulvae</name>
    <dbReference type="NCBI Taxonomy" id="1651968"/>
    <lineage>
        <taxon>Bacteria</taxon>
        <taxon>Pseudomonadati</taxon>
        <taxon>Pseudomonadota</taxon>
        <taxon>Alphaproteobacteria</taxon>
        <taxon>Rhodobacterales</taxon>
        <taxon>Paracoccaceae</taxon>
        <taxon>Paramylibacter</taxon>
    </lineage>
</organism>
<evidence type="ECO:0000256" key="4">
    <source>
        <dbReference type="SAM" id="Phobius"/>
    </source>
</evidence>
<evidence type="ECO:0000313" key="8">
    <source>
        <dbReference type="Proteomes" id="UP000634455"/>
    </source>
</evidence>
<dbReference type="RefSeq" id="WP_189638714.1">
    <property type="nucleotide sequence ID" value="NZ_BMZF01000001.1"/>
</dbReference>
<dbReference type="PANTHER" id="PTHR21666:SF289">
    <property type="entry name" value="L-ALA--D-GLU ENDOPEPTIDASE"/>
    <property type="match status" value="1"/>
</dbReference>
<dbReference type="EMBL" id="BMZF01000001">
    <property type="protein sequence ID" value="GHA41280.1"/>
    <property type="molecule type" value="Genomic_DNA"/>
</dbReference>
<evidence type="ECO:0000259" key="6">
    <source>
        <dbReference type="Pfam" id="PF19353"/>
    </source>
</evidence>
<keyword evidence="2" id="KW-0175">Coiled coil</keyword>
<dbReference type="CDD" id="cd12797">
    <property type="entry name" value="M23_peptidase"/>
    <property type="match status" value="1"/>
</dbReference>
<dbReference type="Gene3D" id="2.70.70.10">
    <property type="entry name" value="Glucose Permease (Domain IIA)"/>
    <property type="match status" value="1"/>
</dbReference>
<proteinExistence type="predicted"/>
<accession>A0ABQ3CSH6</accession>
<evidence type="ECO:0000256" key="2">
    <source>
        <dbReference type="SAM" id="Coils"/>
    </source>
</evidence>
<gene>
    <name evidence="7" type="ORF">GCM10008927_02010</name>
</gene>
<dbReference type="Pfam" id="PF01551">
    <property type="entry name" value="Peptidase_M23"/>
    <property type="match status" value="1"/>
</dbReference>
<evidence type="ECO:0000256" key="1">
    <source>
        <dbReference type="ARBA" id="ARBA00022729"/>
    </source>
</evidence>
<dbReference type="PANTHER" id="PTHR21666">
    <property type="entry name" value="PEPTIDASE-RELATED"/>
    <property type="match status" value="1"/>
</dbReference>
<keyword evidence="4" id="KW-1133">Transmembrane helix</keyword>
<evidence type="ECO:0000256" key="3">
    <source>
        <dbReference type="SAM" id="MobiDB-lite"/>
    </source>
</evidence>
<dbReference type="SUPFAM" id="SSF51261">
    <property type="entry name" value="Duplicated hybrid motif"/>
    <property type="match status" value="1"/>
</dbReference>
<dbReference type="InterPro" id="IPR045974">
    <property type="entry name" value="DUF5930"/>
</dbReference>
<dbReference type="InterPro" id="IPR050570">
    <property type="entry name" value="Cell_wall_metabolism_enzyme"/>
</dbReference>
<keyword evidence="8" id="KW-1185">Reference proteome</keyword>
<name>A0ABQ3CSH6_9RHOB</name>
<reference evidence="8" key="1">
    <citation type="journal article" date="2019" name="Int. J. Syst. Evol. Microbiol.">
        <title>The Global Catalogue of Microorganisms (GCM) 10K type strain sequencing project: providing services to taxonomists for standard genome sequencing and annotation.</title>
        <authorList>
            <consortium name="The Broad Institute Genomics Platform"/>
            <consortium name="The Broad Institute Genome Sequencing Center for Infectious Disease"/>
            <person name="Wu L."/>
            <person name="Ma J."/>
        </authorList>
    </citation>
    <scope>NUCLEOTIDE SEQUENCE [LARGE SCALE GENOMIC DNA]</scope>
    <source>
        <strain evidence="8">KCTC 32465</strain>
    </source>
</reference>
<feature type="transmembrane region" description="Helical" evidence="4">
    <location>
        <begin position="37"/>
        <end position="62"/>
    </location>
</feature>